<dbReference type="NCBIfam" id="NF011494">
    <property type="entry name" value="PRK14902.1"/>
    <property type="match status" value="1"/>
</dbReference>
<evidence type="ECO:0000256" key="12">
    <source>
        <dbReference type="ARBA" id="ARBA00031088"/>
    </source>
</evidence>
<evidence type="ECO:0000256" key="8">
    <source>
        <dbReference type="ARBA" id="ARBA00022679"/>
    </source>
</evidence>
<feature type="binding site" evidence="14">
    <location>
        <begin position="258"/>
        <end position="264"/>
    </location>
    <ligand>
        <name>S-adenosyl-L-methionine</name>
        <dbReference type="ChEBI" id="CHEBI:59789"/>
    </ligand>
</feature>
<keyword evidence="9 14" id="KW-0949">S-adenosyl-L-methionine</keyword>
<dbReference type="PRINTS" id="PR02008">
    <property type="entry name" value="RCMTFAMILY"/>
</dbReference>
<dbReference type="Pfam" id="PF01029">
    <property type="entry name" value="NusB"/>
    <property type="match status" value="1"/>
</dbReference>
<dbReference type="Pfam" id="PF01189">
    <property type="entry name" value="Methyltr_RsmB-F"/>
    <property type="match status" value="1"/>
</dbReference>
<dbReference type="EC" id="2.1.1.176" evidence="4"/>
<dbReference type="GO" id="GO:0006355">
    <property type="term" value="P:regulation of DNA-templated transcription"/>
    <property type="evidence" value="ECO:0007669"/>
    <property type="project" value="InterPro"/>
</dbReference>
<name>H4GJV1_9LACO</name>
<evidence type="ECO:0000313" key="16">
    <source>
        <dbReference type="EMBL" id="EHS86138.1"/>
    </source>
</evidence>
<dbReference type="GO" id="GO:0003723">
    <property type="term" value="F:RNA binding"/>
    <property type="evidence" value="ECO:0007669"/>
    <property type="project" value="UniProtKB-UniRule"/>
</dbReference>
<dbReference type="InterPro" id="IPR001678">
    <property type="entry name" value="MeTrfase_RsmB-F_NOP2_dom"/>
</dbReference>
<keyword evidence="5" id="KW-0963">Cytoplasm</keyword>
<dbReference type="SUPFAM" id="SSF53335">
    <property type="entry name" value="S-adenosyl-L-methionine-dependent methyltransferases"/>
    <property type="match status" value="1"/>
</dbReference>
<evidence type="ECO:0000256" key="11">
    <source>
        <dbReference type="ARBA" id="ARBA00030399"/>
    </source>
</evidence>
<evidence type="ECO:0000256" key="5">
    <source>
        <dbReference type="ARBA" id="ARBA00022490"/>
    </source>
</evidence>
<sequence>MSQNNAREVAWQILQQVRQQHAYSNLQLNQSLHQADLNDADQRLVTNLVYGVLQHQITLEYWLAPFIKGKKVAAWVRTLLLMTLYQYHYLDRIPDWAATNEAIEIAKRHGNPGIRKFVTGVCHAILRQGVADLNTIKDPIQRLSVVASLPQWLIEKLSDQYGMQVTKAISVAVNQPANQSLRVNTNLTNTEAVQAELETAGFEVKLSPLADNAFIIKSGSVTETTAFKEGRITIQDESAMLAVESMHLKPDDLVLDACAAPGGKTVQIAENLTTGKVVALDIHAHKVKLIEQNAQRMQVADRIQALQLDARKVDERFADETFDKILVDAPCSGFGLLRRKPEIRYDKTWQDSQNLHRIQGVILDSVAPKVKKGGIITYSTCTILATENDGTVQAFLARHPEFELMTTKTARAIKADRHAKTLTILPNEFNSDGFFISNLKRVR</sequence>
<dbReference type="InterPro" id="IPR023267">
    <property type="entry name" value="RCMT"/>
</dbReference>
<reference evidence="16 17" key="1">
    <citation type="journal article" date="2013" name="Genome Announc.">
        <title>Genome Sequence of Lactobacillus gastricus PS3, a Strain Isolated from Human Milk.</title>
        <authorList>
            <person name="Martin V."/>
            <person name="Cardenas N."/>
            <person name="Jimenez E."/>
            <person name="Maldonado A."/>
            <person name="Rodriguez J.M."/>
            <person name="Fernandez L."/>
        </authorList>
    </citation>
    <scope>NUCLEOTIDE SEQUENCE [LARGE SCALE GENOMIC DNA]</scope>
    <source>
        <strain evidence="16 17">PS3</strain>
    </source>
</reference>
<gene>
    <name evidence="16" type="ORF">PS3_12675</name>
</gene>
<dbReference type="EMBL" id="AICN01000049">
    <property type="protein sequence ID" value="EHS86138.1"/>
    <property type="molecule type" value="Genomic_DNA"/>
</dbReference>
<evidence type="ECO:0000256" key="14">
    <source>
        <dbReference type="PROSITE-ProRule" id="PRU01023"/>
    </source>
</evidence>
<keyword evidence="10 14" id="KW-0694">RNA-binding</keyword>
<comment type="caution">
    <text evidence="16">The sequence shown here is derived from an EMBL/GenBank/DDBJ whole genome shotgun (WGS) entry which is preliminary data.</text>
</comment>
<evidence type="ECO:0000256" key="4">
    <source>
        <dbReference type="ARBA" id="ARBA00012140"/>
    </source>
</evidence>
<dbReference type="InterPro" id="IPR018314">
    <property type="entry name" value="RsmB/NOL1/NOP2-like_CS"/>
</dbReference>
<dbReference type="GO" id="GO:0005737">
    <property type="term" value="C:cytoplasm"/>
    <property type="evidence" value="ECO:0007669"/>
    <property type="project" value="UniProtKB-SubCell"/>
</dbReference>
<comment type="similarity">
    <text evidence="3 14">Belongs to the class I-like SAM-binding methyltransferase superfamily. RsmB/NOP family.</text>
</comment>
<dbReference type="PROSITE" id="PS51686">
    <property type="entry name" value="SAM_MT_RSMB_NOP"/>
    <property type="match status" value="1"/>
</dbReference>
<dbReference type="Pfam" id="PF22458">
    <property type="entry name" value="RsmF-B_ferredox"/>
    <property type="match status" value="1"/>
</dbReference>
<evidence type="ECO:0000256" key="2">
    <source>
        <dbReference type="ARBA" id="ARBA00004496"/>
    </source>
</evidence>
<feature type="binding site" evidence="14">
    <location>
        <position position="281"/>
    </location>
    <ligand>
        <name>S-adenosyl-L-methionine</name>
        <dbReference type="ChEBI" id="CHEBI:59789"/>
    </ligand>
</feature>
<evidence type="ECO:0000259" key="15">
    <source>
        <dbReference type="PROSITE" id="PS51686"/>
    </source>
</evidence>
<dbReference type="InterPro" id="IPR029063">
    <property type="entry name" value="SAM-dependent_MTases_sf"/>
</dbReference>
<organism evidence="16 17">
    <name type="scientific">Limosilactobacillus gastricus PS3</name>
    <dbReference type="NCBI Taxonomy" id="1144300"/>
    <lineage>
        <taxon>Bacteria</taxon>
        <taxon>Bacillati</taxon>
        <taxon>Bacillota</taxon>
        <taxon>Bacilli</taxon>
        <taxon>Lactobacillales</taxon>
        <taxon>Lactobacillaceae</taxon>
        <taxon>Limosilactobacillus</taxon>
    </lineage>
</organism>
<keyword evidence="7 14" id="KW-0489">Methyltransferase</keyword>
<protein>
    <recommendedName>
        <fullName evidence="4">16S rRNA (cytosine(967)-C(5))-methyltransferase</fullName>
        <ecNumber evidence="4">2.1.1.176</ecNumber>
    </recommendedName>
    <alternativeName>
        <fullName evidence="11">16S rRNA m5C967 methyltransferase</fullName>
    </alternativeName>
    <alternativeName>
        <fullName evidence="12">rRNA (cytosine-C(5)-)-methyltransferase RsmB</fullName>
    </alternativeName>
</protein>
<dbReference type="Proteomes" id="UP000004567">
    <property type="component" value="Unassembled WGS sequence"/>
</dbReference>
<feature type="binding site" evidence="14">
    <location>
        <position position="309"/>
    </location>
    <ligand>
        <name>S-adenosyl-L-methionine</name>
        <dbReference type="ChEBI" id="CHEBI:59789"/>
    </ligand>
</feature>
<dbReference type="InterPro" id="IPR035926">
    <property type="entry name" value="NusB-like_sf"/>
</dbReference>
<dbReference type="CDD" id="cd02440">
    <property type="entry name" value="AdoMet_MTases"/>
    <property type="match status" value="1"/>
</dbReference>
<dbReference type="FunFam" id="1.10.940.10:FF:000006">
    <property type="entry name" value="16S rRNA (Cytosine(967)-C(5))-methyltransferase RsmB"/>
    <property type="match status" value="1"/>
</dbReference>
<dbReference type="InterPro" id="IPR004573">
    <property type="entry name" value="rRNA_ssu_MeTfrase_B"/>
</dbReference>
<dbReference type="Gene3D" id="3.30.70.1170">
    <property type="entry name" value="Sun protein, domain 3"/>
    <property type="match status" value="1"/>
</dbReference>
<evidence type="ECO:0000256" key="3">
    <source>
        <dbReference type="ARBA" id="ARBA00007494"/>
    </source>
</evidence>
<dbReference type="Gene3D" id="3.40.50.150">
    <property type="entry name" value="Vaccinia Virus protein VP39"/>
    <property type="match status" value="1"/>
</dbReference>
<dbReference type="PROSITE" id="PS01153">
    <property type="entry name" value="NOL1_NOP2_SUN"/>
    <property type="match status" value="1"/>
</dbReference>
<dbReference type="PANTHER" id="PTHR22807">
    <property type="entry name" value="NOP2 YEAST -RELATED NOL1/NOP2/FMU SUN DOMAIN-CONTAINING"/>
    <property type="match status" value="1"/>
</dbReference>
<evidence type="ECO:0000256" key="13">
    <source>
        <dbReference type="ARBA" id="ARBA00047283"/>
    </source>
</evidence>
<comment type="subcellular location">
    <subcellularLocation>
        <location evidence="2">Cytoplasm</location>
    </subcellularLocation>
</comment>
<evidence type="ECO:0000256" key="1">
    <source>
        <dbReference type="ARBA" id="ARBA00002724"/>
    </source>
</evidence>
<feature type="binding site" evidence="14">
    <location>
        <position position="328"/>
    </location>
    <ligand>
        <name>S-adenosyl-L-methionine</name>
        <dbReference type="ChEBI" id="CHEBI:59789"/>
    </ligand>
</feature>
<evidence type="ECO:0000256" key="7">
    <source>
        <dbReference type="ARBA" id="ARBA00022603"/>
    </source>
</evidence>
<comment type="function">
    <text evidence="1">Specifically methylates the cytosine at position 967 (m5C967) of 16S rRNA.</text>
</comment>
<evidence type="ECO:0000256" key="6">
    <source>
        <dbReference type="ARBA" id="ARBA00022552"/>
    </source>
</evidence>
<dbReference type="SUPFAM" id="SSF48013">
    <property type="entry name" value="NusB-like"/>
    <property type="match status" value="1"/>
</dbReference>
<dbReference type="InterPro" id="IPR054728">
    <property type="entry name" value="RsmB-like_ferredoxin"/>
</dbReference>
<dbReference type="PANTHER" id="PTHR22807:SF53">
    <property type="entry name" value="RIBOSOMAL RNA SMALL SUBUNIT METHYLTRANSFERASE B-RELATED"/>
    <property type="match status" value="1"/>
</dbReference>
<keyword evidence="8 14" id="KW-0808">Transferase</keyword>
<dbReference type="FunFam" id="3.40.50.150:FF:000022">
    <property type="entry name" value="Ribosomal RNA small subunit methyltransferase B"/>
    <property type="match status" value="1"/>
</dbReference>
<dbReference type="GO" id="GO:0008649">
    <property type="term" value="F:rRNA methyltransferase activity"/>
    <property type="evidence" value="ECO:0007669"/>
    <property type="project" value="InterPro"/>
</dbReference>
<evidence type="ECO:0000313" key="17">
    <source>
        <dbReference type="Proteomes" id="UP000004567"/>
    </source>
</evidence>
<feature type="domain" description="SAM-dependent MTase RsmB/NOP-type" evidence="15">
    <location>
        <begin position="169"/>
        <end position="442"/>
    </location>
</feature>
<dbReference type="PATRIC" id="fig|1144300.3.peg.1129"/>
<dbReference type="Gene3D" id="1.10.940.10">
    <property type="entry name" value="NusB-like"/>
    <property type="match status" value="1"/>
</dbReference>
<accession>H4GJV1</accession>
<comment type="catalytic activity">
    <reaction evidence="13">
        <text>cytidine(967) in 16S rRNA + S-adenosyl-L-methionine = 5-methylcytidine(967) in 16S rRNA + S-adenosyl-L-homocysteine + H(+)</text>
        <dbReference type="Rhea" id="RHEA:42748"/>
        <dbReference type="Rhea" id="RHEA-COMP:10219"/>
        <dbReference type="Rhea" id="RHEA-COMP:10220"/>
        <dbReference type="ChEBI" id="CHEBI:15378"/>
        <dbReference type="ChEBI" id="CHEBI:57856"/>
        <dbReference type="ChEBI" id="CHEBI:59789"/>
        <dbReference type="ChEBI" id="CHEBI:74483"/>
        <dbReference type="ChEBI" id="CHEBI:82748"/>
        <dbReference type="EC" id="2.1.1.176"/>
    </reaction>
</comment>
<dbReference type="STRING" id="1144300.PS3_12675"/>
<feature type="active site" description="Nucleophile" evidence="14">
    <location>
        <position position="381"/>
    </location>
</feature>
<proteinExistence type="inferred from homology"/>
<keyword evidence="6" id="KW-0698">rRNA processing</keyword>
<dbReference type="AlphaFoldDB" id="H4GJV1"/>
<evidence type="ECO:0000256" key="10">
    <source>
        <dbReference type="ARBA" id="ARBA00022884"/>
    </source>
</evidence>
<dbReference type="InterPro" id="IPR006027">
    <property type="entry name" value="NusB_RsmB_TIM44"/>
</dbReference>
<dbReference type="NCBIfam" id="TIGR00563">
    <property type="entry name" value="rsmB"/>
    <property type="match status" value="1"/>
</dbReference>
<dbReference type="InterPro" id="IPR049560">
    <property type="entry name" value="MeTrfase_RsmB-F_NOP2_cat"/>
</dbReference>
<evidence type="ECO:0000256" key="9">
    <source>
        <dbReference type="ARBA" id="ARBA00022691"/>
    </source>
</evidence>